<evidence type="ECO:0000256" key="2">
    <source>
        <dbReference type="SAM" id="Phobius"/>
    </source>
</evidence>
<dbReference type="EMBL" id="RPFW01000007">
    <property type="protein sequence ID" value="TVZ01284.1"/>
    <property type="molecule type" value="Genomic_DNA"/>
</dbReference>
<evidence type="ECO:0000313" key="3">
    <source>
        <dbReference type="EMBL" id="TVZ01284.1"/>
    </source>
</evidence>
<name>A0A6P2BQJ4_9ACTN</name>
<feature type="region of interest" description="Disordered" evidence="1">
    <location>
        <begin position="155"/>
        <end position="181"/>
    </location>
</feature>
<sequence>MKRLSVDGAIIALAALFSITYLALSYATSYQHIYILGMATGQSGADARMTPLVLDLPILVLSLAILFAVRKGVKDVPKWLWWSLWFGVIVTVAGNAYFGLEWAWAIHATLQNGIVAALLSALPACFLAIVVEASMYMLQIAAEAAQEADKKARLSERGQKIADSRRRGRGAPGAVQPDYSDADRIAASMAQERAIGQAYRGEWPLPAEGKDPAPTGALNGIGLRQS</sequence>
<keyword evidence="4" id="KW-1185">Reference proteome</keyword>
<feature type="transmembrane region" description="Helical" evidence="2">
    <location>
        <begin position="49"/>
        <end position="67"/>
    </location>
</feature>
<evidence type="ECO:0008006" key="5">
    <source>
        <dbReference type="Google" id="ProtNLM"/>
    </source>
</evidence>
<accession>A0A6P2BQJ4</accession>
<protein>
    <recommendedName>
        <fullName evidence="5">DUF2637 domain-containing protein</fullName>
    </recommendedName>
</protein>
<evidence type="ECO:0000313" key="4">
    <source>
        <dbReference type="Proteomes" id="UP000460272"/>
    </source>
</evidence>
<proteinExistence type="predicted"/>
<dbReference type="RefSeq" id="WP_145859720.1">
    <property type="nucleotide sequence ID" value="NZ_RPFW01000007.1"/>
</dbReference>
<comment type="caution">
    <text evidence="3">The sequence shown here is derived from an EMBL/GenBank/DDBJ whole genome shotgun (WGS) entry which is preliminary data.</text>
</comment>
<keyword evidence="2" id="KW-1133">Transmembrane helix</keyword>
<organism evidence="3 4">
    <name type="scientific">Trebonia kvetii</name>
    <dbReference type="NCBI Taxonomy" id="2480626"/>
    <lineage>
        <taxon>Bacteria</taxon>
        <taxon>Bacillati</taxon>
        <taxon>Actinomycetota</taxon>
        <taxon>Actinomycetes</taxon>
        <taxon>Streptosporangiales</taxon>
        <taxon>Treboniaceae</taxon>
        <taxon>Trebonia</taxon>
    </lineage>
</organism>
<feature type="transmembrane region" description="Helical" evidence="2">
    <location>
        <begin position="110"/>
        <end position="131"/>
    </location>
</feature>
<feature type="compositionally biased region" description="Basic and acidic residues" evidence="1">
    <location>
        <begin position="155"/>
        <end position="165"/>
    </location>
</feature>
<evidence type="ECO:0000256" key="1">
    <source>
        <dbReference type="SAM" id="MobiDB-lite"/>
    </source>
</evidence>
<gene>
    <name evidence="3" type="ORF">EAS64_33945</name>
</gene>
<keyword evidence="2" id="KW-0472">Membrane</keyword>
<dbReference type="Proteomes" id="UP000460272">
    <property type="component" value="Unassembled WGS sequence"/>
</dbReference>
<dbReference type="AlphaFoldDB" id="A0A6P2BQJ4"/>
<keyword evidence="2" id="KW-0812">Transmembrane</keyword>
<feature type="region of interest" description="Disordered" evidence="1">
    <location>
        <begin position="201"/>
        <end position="226"/>
    </location>
</feature>
<feature type="transmembrane region" description="Helical" evidence="2">
    <location>
        <begin position="79"/>
        <end position="98"/>
    </location>
</feature>
<reference evidence="3 4" key="1">
    <citation type="submission" date="2018-11" db="EMBL/GenBank/DDBJ databases">
        <title>Trebonia kvetii gen.nov., sp.nov., a novel acidophilic actinobacterium, and proposal of the new actinobacterial family Treboniaceae fam. nov.</title>
        <authorList>
            <person name="Rapoport D."/>
            <person name="Sagova-Mareckova M."/>
            <person name="Sedlacek I."/>
            <person name="Provaznik J."/>
            <person name="Kralova S."/>
            <person name="Pavlinic D."/>
            <person name="Benes V."/>
            <person name="Kopecky J."/>
        </authorList>
    </citation>
    <scope>NUCLEOTIDE SEQUENCE [LARGE SCALE GENOMIC DNA]</scope>
    <source>
        <strain evidence="3 4">15Tr583</strain>
    </source>
</reference>